<dbReference type="PANTHER" id="PTHR46448">
    <property type="entry name" value="PROTEIN KINASE DOMAIN-CONTAINING PROTEIN"/>
    <property type="match status" value="1"/>
</dbReference>
<evidence type="ECO:0000313" key="3">
    <source>
        <dbReference type="EMBL" id="KAL0267132.1"/>
    </source>
</evidence>
<sequence length="419" mass="48611">MTMRAPDFNEDPKYSRIERNIVISVLSSNKHCYLEDVQRKKRKSRVRKVFSYFFKAHTGSLLLILGAYTTIIFIACTILVLSVFRLENLTDNSLLYLNNKNSSSHGKVNNNTDDDSEVKLSNKLFREFIWPYKDSSKLFNCSVLNQVKKFKYLTSGWTKSVFSFNYNGQNFALKTVNLNGNDLKSCMQTHSLKTCYEKASSKMYKEYILSRELSHSSIVKVLGWCVSNDSMLENVAIVTELCSPLDTISLLQMSFHKRLHIIFHIMELVNYLSSSSLGSVAINDFRSEQFVLCDGTPKLTDLDDLSIEEPRCRKNDQCSLSAISKYLKLPKNYVNDSEVKCVNYVCAGYNEKQNVINVYRHFINLFLTIGMPDSLKDDIESFIDVYTFKWNAKFLFKKVENIYKKFNNTRQNEKMPFFF</sequence>
<protein>
    <recommendedName>
        <fullName evidence="2">Protein kinase domain-containing protein</fullName>
    </recommendedName>
</protein>
<gene>
    <name evidence="3" type="ORF">PYX00_009486</name>
</gene>
<comment type="caution">
    <text evidence="3">The sequence shown here is derived from an EMBL/GenBank/DDBJ whole genome shotgun (WGS) entry which is preliminary data.</text>
</comment>
<organism evidence="3">
    <name type="scientific">Menopon gallinae</name>
    <name type="common">poultry shaft louse</name>
    <dbReference type="NCBI Taxonomy" id="328185"/>
    <lineage>
        <taxon>Eukaryota</taxon>
        <taxon>Metazoa</taxon>
        <taxon>Ecdysozoa</taxon>
        <taxon>Arthropoda</taxon>
        <taxon>Hexapoda</taxon>
        <taxon>Insecta</taxon>
        <taxon>Pterygota</taxon>
        <taxon>Neoptera</taxon>
        <taxon>Paraneoptera</taxon>
        <taxon>Psocodea</taxon>
        <taxon>Troctomorpha</taxon>
        <taxon>Phthiraptera</taxon>
        <taxon>Amblycera</taxon>
        <taxon>Menoponidae</taxon>
        <taxon>Menopon</taxon>
    </lineage>
</organism>
<dbReference type="Gene3D" id="1.10.510.10">
    <property type="entry name" value="Transferase(Phosphotransferase) domain 1"/>
    <property type="match status" value="1"/>
</dbReference>
<evidence type="ECO:0000259" key="2">
    <source>
        <dbReference type="PROSITE" id="PS50011"/>
    </source>
</evidence>
<feature type="domain" description="Protein kinase" evidence="2">
    <location>
        <begin position="147"/>
        <end position="419"/>
    </location>
</feature>
<dbReference type="SUPFAM" id="SSF56112">
    <property type="entry name" value="Protein kinase-like (PK-like)"/>
    <property type="match status" value="1"/>
</dbReference>
<accession>A0AAW2HBP0</accession>
<proteinExistence type="predicted"/>
<evidence type="ECO:0000256" key="1">
    <source>
        <dbReference type="SAM" id="Phobius"/>
    </source>
</evidence>
<dbReference type="AlphaFoldDB" id="A0AAW2HBP0"/>
<dbReference type="GO" id="GO:0005524">
    <property type="term" value="F:ATP binding"/>
    <property type="evidence" value="ECO:0007669"/>
    <property type="project" value="InterPro"/>
</dbReference>
<dbReference type="InterPro" id="IPR042983">
    <property type="entry name" value="PKDCC"/>
</dbReference>
<dbReference type="GO" id="GO:0004715">
    <property type="term" value="F:non-membrane spanning protein tyrosine kinase activity"/>
    <property type="evidence" value="ECO:0007669"/>
    <property type="project" value="InterPro"/>
</dbReference>
<dbReference type="InterPro" id="IPR011009">
    <property type="entry name" value="Kinase-like_dom_sf"/>
</dbReference>
<dbReference type="GO" id="GO:0005576">
    <property type="term" value="C:extracellular region"/>
    <property type="evidence" value="ECO:0007669"/>
    <property type="project" value="TreeGrafter"/>
</dbReference>
<dbReference type="EMBL" id="JARGDH010000005">
    <property type="protein sequence ID" value="KAL0267132.1"/>
    <property type="molecule type" value="Genomic_DNA"/>
</dbReference>
<keyword evidence="1" id="KW-0472">Membrane</keyword>
<dbReference type="GO" id="GO:0001501">
    <property type="term" value="P:skeletal system development"/>
    <property type="evidence" value="ECO:0007669"/>
    <property type="project" value="TreeGrafter"/>
</dbReference>
<dbReference type="PANTHER" id="PTHR46448:SF1">
    <property type="entry name" value="PROTEIN KINASE DOMAIN-CONTAINING PROTEIN"/>
    <property type="match status" value="1"/>
</dbReference>
<keyword evidence="1" id="KW-0812">Transmembrane</keyword>
<name>A0AAW2HBP0_9NEOP</name>
<feature type="transmembrane region" description="Helical" evidence="1">
    <location>
        <begin position="61"/>
        <end position="84"/>
    </location>
</feature>
<dbReference type="PROSITE" id="PS50011">
    <property type="entry name" value="PROTEIN_KINASE_DOM"/>
    <property type="match status" value="1"/>
</dbReference>
<keyword evidence="1" id="KW-1133">Transmembrane helix</keyword>
<reference evidence="3" key="1">
    <citation type="journal article" date="2024" name="Gigascience">
        <title>Chromosome-level genome of the poultry shaft louse Menopon gallinae provides insight into the host-switching and adaptive evolution of parasitic lice.</title>
        <authorList>
            <person name="Xu Y."/>
            <person name="Ma L."/>
            <person name="Liu S."/>
            <person name="Liang Y."/>
            <person name="Liu Q."/>
            <person name="He Z."/>
            <person name="Tian L."/>
            <person name="Duan Y."/>
            <person name="Cai W."/>
            <person name="Li H."/>
            <person name="Song F."/>
        </authorList>
    </citation>
    <scope>NUCLEOTIDE SEQUENCE</scope>
    <source>
        <strain evidence="3">Cailab_2023a</strain>
    </source>
</reference>
<dbReference type="InterPro" id="IPR000719">
    <property type="entry name" value="Prot_kinase_dom"/>
</dbReference>